<dbReference type="EMBL" id="LDAU01000157">
    <property type="protein sequence ID" value="KRX02103.1"/>
    <property type="molecule type" value="Genomic_DNA"/>
</dbReference>
<organism evidence="1 2">
    <name type="scientific">Pseudocohnilembus persalinus</name>
    <name type="common">Ciliate</name>
    <dbReference type="NCBI Taxonomy" id="266149"/>
    <lineage>
        <taxon>Eukaryota</taxon>
        <taxon>Sar</taxon>
        <taxon>Alveolata</taxon>
        <taxon>Ciliophora</taxon>
        <taxon>Intramacronucleata</taxon>
        <taxon>Oligohymenophorea</taxon>
        <taxon>Scuticociliatia</taxon>
        <taxon>Philasterida</taxon>
        <taxon>Pseudocohnilembidae</taxon>
        <taxon>Pseudocohnilembus</taxon>
    </lineage>
</organism>
<dbReference type="InParanoid" id="A0A0V0QIU7"/>
<dbReference type="Gene3D" id="3.80.10.10">
    <property type="entry name" value="Ribonuclease Inhibitor"/>
    <property type="match status" value="1"/>
</dbReference>
<name>A0A0V0QIU7_PSEPJ</name>
<accession>A0A0V0QIU7</accession>
<sequence length="175" mass="20828">MQDKNEQEQVTNIQKLNLSHNELQLSDLLILLGKKQLKNLIHLDISYNQIKQDFEQCINEKQFIQNLNKIEFLSLKGNLLHKNFVQQLLFKKYIQLPNLQELDIQQTQQIYGIIPHIQDLQLNQADLIKIIKEFLQKSFINTPQLINLYADDAYFWSYREQFIALVEEGFLLNLQ</sequence>
<dbReference type="InterPro" id="IPR032675">
    <property type="entry name" value="LRR_dom_sf"/>
</dbReference>
<dbReference type="SUPFAM" id="SSF52047">
    <property type="entry name" value="RNI-like"/>
    <property type="match status" value="1"/>
</dbReference>
<comment type="caution">
    <text evidence="1">The sequence shown here is derived from an EMBL/GenBank/DDBJ whole genome shotgun (WGS) entry which is preliminary data.</text>
</comment>
<reference evidence="1 2" key="1">
    <citation type="journal article" date="2015" name="Sci. Rep.">
        <title>Genome of the facultative scuticociliatosis pathogen Pseudocohnilembus persalinus provides insight into its virulence through horizontal gene transfer.</title>
        <authorList>
            <person name="Xiong J."/>
            <person name="Wang G."/>
            <person name="Cheng J."/>
            <person name="Tian M."/>
            <person name="Pan X."/>
            <person name="Warren A."/>
            <person name="Jiang C."/>
            <person name="Yuan D."/>
            <person name="Miao W."/>
        </authorList>
    </citation>
    <scope>NUCLEOTIDE SEQUENCE [LARGE SCALE GENOMIC DNA]</scope>
    <source>
        <strain evidence="1">36N120E</strain>
    </source>
</reference>
<proteinExistence type="predicted"/>
<evidence type="ECO:0000313" key="1">
    <source>
        <dbReference type="EMBL" id="KRX02103.1"/>
    </source>
</evidence>
<evidence type="ECO:0000313" key="2">
    <source>
        <dbReference type="Proteomes" id="UP000054937"/>
    </source>
</evidence>
<dbReference type="OrthoDB" id="676979at2759"/>
<protein>
    <submittedName>
        <fullName evidence="1">Uncharacterized protein</fullName>
    </submittedName>
</protein>
<dbReference type="Proteomes" id="UP000054937">
    <property type="component" value="Unassembled WGS sequence"/>
</dbReference>
<gene>
    <name evidence="1" type="ORF">PPERSA_06298</name>
</gene>
<dbReference type="AlphaFoldDB" id="A0A0V0QIU7"/>
<keyword evidence="2" id="KW-1185">Reference proteome</keyword>